<dbReference type="STRING" id="218140.BPSY_2140"/>
<protein>
    <submittedName>
        <fullName evidence="8">NADH-dependent flavin oxidoreductase BaiC</fullName>
        <ecNumber evidence="8">1.6.99.1</ecNumber>
    </submittedName>
</protein>
<proteinExistence type="predicted"/>
<feature type="region of interest" description="Disordered" evidence="6">
    <location>
        <begin position="1"/>
        <end position="121"/>
    </location>
</feature>
<feature type="compositionally biased region" description="Basic residues" evidence="6">
    <location>
        <begin position="103"/>
        <end position="114"/>
    </location>
</feature>
<accession>A0A087CBY8</accession>
<keyword evidence="3" id="KW-0288">FMN</keyword>
<feature type="compositionally biased region" description="Basic and acidic residues" evidence="6">
    <location>
        <begin position="92"/>
        <end position="102"/>
    </location>
</feature>
<evidence type="ECO:0000313" key="9">
    <source>
        <dbReference type="Proteomes" id="UP000029050"/>
    </source>
</evidence>
<reference evidence="8 9" key="1">
    <citation type="submission" date="2014-03" db="EMBL/GenBank/DDBJ databases">
        <title>Genomics of Bifidobacteria.</title>
        <authorList>
            <person name="Ventura M."/>
            <person name="Milani C."/>
            <person name="Lugli G.A."/>
        </authorList>
    </citation>
    <scope>NUCLEOTIDE SEQUENCE [LARGE SCALE GENOMIC DNA]</scope>
    <source>
        <strain evidence="8 9">LMG 21775</strain>
    </source>
</reference>
<evidence type="ECO:0000256" key="1">
    <source>
        <dbReference type="ARBA" id="ARBA00001917"/>
    </source>
</evidence>
<organism evidence="8 9">
    <name type="scientific">Bifidobacterium psychraerophilum</name>
    <dbReference type="NCBI Taxonomy" id="218140"/>
    <lineage>
        <taxon>Bacteria</taxon>
        <taxon>Bacillati</taxon>
        <taxon>Actinomycetota</taxon>
        <taxon>Actinomycetes</taxon>
        <taxon>Bifidobacteriales</taxon>
        <taxon>Bifidobacteriaceae</taxon>
        <taxon>Bifidobacterium</taxon>
    </lineage>
</organism>
<dbReference type="InterPro" id="IPR044152">
    <property type="entry name" value="YqjM-like"/>
</dbReference>
<dbReference type="Pfam" id="PF00724">
    <property type="entry name" value="Oxidored_FMN"/>
    <property type="match status" value="1"/>
</dbReference>
<dbReference type="Proteomes" id="UP000029050">
    <property type="component" value="Unassembled WGS sequence"/>
</dbReference>
<comment type="cofactor">
    <cofactor evidence="1">
        <name>FMN</name>
        <dbReference type="ChEBI" id="CHEBI:58210"/>
    </cofactor>
</comment>
<feature type="domain" description="NADH:flavin oxidoreductase/NADH oxidase N-terminal" evidence="7">
    <location>
        <begin position="131"/>
        <end position="469"/>
    </location>
</feature>
<dbReference type="AlphaFoldDB" id="A0A087CBY8"/>
<evidence type="ECO:0000256" key="5">
    <source>
        <dbReference type="ARBA" id="ARBA00023002"/>
    </source>
</evidence>
<name>A0A087CBY8_9BIFI</name>
<evidence type="ECO:0000256" key="2">
    <source>
        <dbReference type="ARBA" id="ARBA00022630"/>
    </source>
</evidence>
<comment type="caution">
    <text evidence="8">The sequence shown here is derived from an EMBL/GenBank/DDBJ whole genome shotgun (WGS) entry which is preliminary data.</text>
</comment>
<keyword evidence="4" id="KW-0521">NADP</keyword>
<gene>
    <name evidence="8" type="ORF">BPSY_2140</name>
</gene>
<dbReference type="eggNOG" id="COG1902">
    <property type="taxonomic scope" value="Bacteria"/>
</dbReference>
<dbReference type="SUPFAM" id="SSF51395">
    <property type="entry name" value="FMN-linked oxidoreductases"/>
    <property type="match status" value="1"/>
</dbReference>
<dbReference type="PANTHER" id="PTHR43303">
    <property type="entry name" value="NADPH DEHYDROGENASE C23G7.10C-RELATED"/>
    <property type="match status" value="1"/>
</dbReference>
<evidence type="ECO:0000313" key="8">
    <source>
        <dbReference type="EMBL" id="KFI80788.1"/>
    </source>
</evidence>
<keyword evidence="5 8" id="KW-0560">Oxidoreductase</keyword>
<keyword evidence="9" id="KW-1185">Reference proteome</keyword>
<dbReference type="EC" id="1.6.99.1" evidence="8"/>
<dbReference type="CDD" id="cd02932">
    <property type="entry name" value="OYE_YqiM_FMN"/>
    <property type="match status" value="1"/>
</dbReference>
<dbReference type="GO" id="GO:0010181">
    <property type="term" value="F:FMN binding"/>
    <property type="evidence" value="ECO:0007669"/>
    <property type="project" value="InterPro"/>
</dbReference>
<dbReference type="PANTHER" id="PTHR43303:SF4">
    <property type="entry name" value="NADPH DEHYDROGENASE C23G7.10C-RELATED"/>
    <property type="match status" value="1"/>
</dbReference>
<evidence type="ECO:0000259" key="7">
    <source>
        <dbReference type="Pfam" id="PF00724"/>
    </source>
</evidence>
<dbReference type="InterPro" id="IPR013785">
    <property type="entry name" value="Aldolase_TIM"/>
</dbReference>
<dbReference type="GO" id="GO:0050661">
    <property type="term" value="F:NADP binding"/>
    <property type="evidence" value="ECO:0007669"/>
    <property type="project" value="InterPro"/>
</dbReference>
<keyword evidence="2" id="KW-0285">Flavoprotein</keyword>
<evidence type="ECO:0000256" key="3">
    <source>
        <dbReference type="ARBA" id="ARBA00022643"/>
    </source>
</evidence>
<evidence type="ECO:0000256" key="6">
    <source>
        <dbReference type="SAM" id="MobiDB-lite"/>
    </source>
</evidence>
<evidence type="ECO:0000256" key="4">
    <source>
        <dbReference type="ARBA" id="ARBA00022857"/>
    </source>
</evidence>
<dbReference type="InterPro" id="IPR001155">
    <property type="entry name" value="OxRdtase_FMN_N"/>
</dbReference>
<dbReference type="GO" id="GO:0003959">
    <property type="term" value="F:NADPH dehydrogenase activity"/>
    <property type="evidence" value="ECO:0007669"/>
    <property type="project" value="UniProtKB-EC"/>
</dbReference>
<feature type="compositionally biased region" description="Acidic residues" evidence="6">
    <location>
        <begin position="7"/>
        <end position="25"/>
    </location>
</feature>
<sequence>MAILDETAFDDGDEDYGDRDNEYDFEQGLAHGFASDDYMVKDQPTGAGDRAEGDAETQAVASTQTHADAPEDGAEDWDATAAISANGNASDPTRDDGTDGSKRKGRAKAKKQQRKNAAALKSAHKVAAPTLFTPFTLRGVTTRNRIWLPPMDTYSAFGRDGRPTQFHYQHYVSRALGGFGMVIAESTAVSPEGRISPCDVGLWEDDQIDSWRWIVEDVKKAGAVAAIQLNHAGRKASTGCFSTGHINATVPEDQGGWKTVAPSPIPYGHYDMPRELGVDEIHGIVEQFRYAAVRAVNAGFEAIEIHAAHGYLISQFLDPLSNQRSDEYGGSLENRMRFLVEISDAIRSAIPESMPLLVRISATDWAAGGWDLDQSIETAKVLKMHGVDLMDVSTGGIVAGVTIPAQANYQVPFAQEIRDKALIPTTAVGLITKAKQAARIVHKEQADAVEIGRAALRDPNWPLRAAYKLGLDKSEIPYPDQYVRGAFGTSR</sequence>
<dbReference type="EMBL" id="JGZI01000011">
    <property type="protein sequence ID" value="KFI80788.1"/>
    <property type="molecule type" value="Genomic_DNA"/>
</dbReference>
<dbReference type="Gene3D" id="3.20.20.70">
    <property type="entry name" value="Aldolase class I"/>
    <property type="match status" value="1"/>
</dbReference>